<evidence type="ECO:0000313" key="2">
    <source>
        <dbReference type="Proteomes" id="UP000259211"/>
    </source>
</evidence>
<proteinExistence type="predicted"/>
<name>A0A3E2DAA3_9ACTN</name>
<comment type="caution">
    <text evidence="1">The sequence shown here is derived from an EMBL/GenBank/DDBJ whole genome shotgun (WGS) entry which is preliminary data.</text>
</comment>
<protein>
    <recommendedName>
        <fullName evidence="3">CTP synthase</fullName>
    </recommendedName>
</protein>
<gene>
    <name evidence="1" type="ORF">CHT91_11140</name>
</gene>
<organism evidence="1 2">
    <name type="scientific">Cutibacterium avidum</name>
    <dbReference type="NCBI Taxonomy" id="33010"/>
    <lineage>
        <taxon>Bacteria</taxon>
        <taxon>Bacillati</taxon>
        <taxon>Actinomycetota</taxon>
        <taxon>Actinomycetes</taxon>
        <taxon>Propionibacteriales</taxon>
        <taxon>Propionibacteriaceae</taxon>
        <taxon>Cutibacterium</taxon>
    </lineage>
</organism>
<evidence type="ECO:0008006" key="3">
    <source>
        <dbReference type="Google" id="ProtNLM"/>
    </source>
</evidence>
<dbReference type="EMBL" id="NOWI01000010">
    <property type="protein sequence ID" value="RFT42336.1"/>
    <property type="molecule type" value="Genomic_DNA"/>
</dbReference>
<dbReference type="Proteomes" id="UP000259211">
    <property type="component" value="Unassembled WGS sequence"/>
</dbReference>
<accession>A0A3E2DAA3</accession>
<reference evidence="1 2" key="1">
    <citation type="submission" date="2017-07" db="EMBL/GenBank/DDBJ databases">
        <authorList>
            <person name="Sun Z.S."/>
            <person name="Albrecht U."/>
            <person name="Echele G."/>
            <person name="Lee C.C."/>
        </authorList>
    </citation>
    <scope>NUCLEOTIDE SEQUENCE [LARGE SCALE GENOMIC DNA]</scope>
    <source>
        <strain evidence="1 2">P16-029</strain>
    </source>
</reference>
<dbReference type="AlphaFoldDB" id="A0A3E2DAA3"/>
<evidence type="ECO:0000313" key="1">
    <source>
        <dbReference type="EMBL" id="RFT42336.1"/>
    </source>
</evidence>
<sequence>MPTNRRIHTVTSLAASGTSRRAIAREVNEGRLIPLRPGAWANAGETTARQHQLDLVTAASFLAPTSALSHVTASAVHALPLPSKGLDHLWVTNPRPGGGHRRRLMTTIGRMLPPEHVVVIDGRRTTTLERTVIDMATEFGFETGLMTADAGLRLGADPQVLADVLETCGRPRGLGHARQVVAFADGRIESPGESLIRAKWHCAGMPQPVPQFVIRNSTGQFLGRGDFAWPDERVLAEYDGRTKYGSLLKPGQSVQDVIIAEKKREAGIVDAGWTVLRFTVKDLATTDGSAQRILRALDRAGRAAGPQAG</sequence>